<evidence type="ECO:0000256" key="1">
    <source>
        <dbReference type="ARBA" id="ARBA00023172"/>
    </source>
</evidence>
<dbReference type="AlphaFoldDB" id="N8RU09"/>
<comment type="caution">
    <text evidence="2">The sequence shown here is derived from an EMBL/GenBank/DDBJ whole genome shotgun (WGS) entry which is preliminary data.</text>
</comment>
<dbReference type="EMBL" id="APOM01000024">
    <property type="protein sequence ID" value="ENU37019.1"/>
    <property type="molecule type" value="Genomic_DNA"/>
</dbReference>
<keyword evidence="1" id="KW-0233">DNA recombination</keyword>
<name>N8RU09_9GAMM</name>
<evidence type="ECO:0000313" key="2">
    <source>
        <dbReference type="EMBL" id="ENU37019.1"/>
    </source>
</evidence>
<protein>
    <submittedName>
        <fullName evidence="2">Uncharacterized protein</fullName>
    </submittedName>
</protein>
<dbReference type="Proteomes" id="UP000023776">
    <property type="component" value="Unassembled WGS sequence"/>
</dbReference>
<dbReference type="RefSeq" id="WP_004681172.1">
    <property type="nucleotide sequence ID" value="NZ_KB849211.1"/>
</dbReference>
<evidence type="ECO:0000313" key="3">
    <source>
        <dbReference type="Proteomes" id="UP000023776"/>
    </source>
</evidence>
<dbReference type="GO" id="GO:0015074">
    <property type="term" value="P:DNA integration"/>
    <property type="evidence" value="ECO:0007669"/>
    <property type="project" value="InterPro"/>
</dbReference>
<dbReference type="InterPro" id="IPR011010">
    <property type="entry name" value="DNA_brk_join_enz"/>
</dbReference>
<accession>N8RU09</accession>
<gene>
    <name evidence="2" type="ORF">F988_00777</name>
</gene>
<dbReference type="InterPro" id="IPR013762">
    <property type="entry name" value="Integrase-like_cat_sf"/>
</dbReference>
<organism evidence="2 3">
    <name type="scientific">Acinetobacter parvus DSM 16617 = CIP 108168</name>
    <dbReference type="NCBI Taxonomy" id="981333"/>
    <lineage>
        <taxon>Bacteria</taxon>
        <taxon>Pseudomonadati</taxon>
        <taxon>Pseudomonadota</taxon>
        <taxon>Gammaproteobacteria</taxon>
        <taxon>Moraxellales</taxon>
        <taxon>Moraxellaceae</taxon>
        <taxon>Acinetobacter</taxon>
    </lineage>
</organism>
<dbReference type="HOGENOM" id="CLU_024252_0_0_6"/>
<dbReference type="GeneID" id="99692111"/>
<proteinExistence type="predicted"/>
<dbReference type="SUPFAM" id="SSF56349">
    <property type="entry name" value="DNA breaking-rejoining enzymes"/>
    <property type="match status" value="1"/>
</dbReference>
<dbReference type="Gene3D" id="1.10.443.10">
    <property type="entry name" value="Intergrase catalytic core"/>
    <property type="match status" value="1"/>
</dbReference>
<dbReference type="GO" id="GO:0006310">
    <property type="term" value="P:DNA recombination"/>
    <property type="evidence" value="ECO:0007669"/>
    <property type="project" value="UniProtKB-KW"/>
</dbReference>
<reference evidence="2 3" key="1">
    <citation type="submission" date="2013-02" db="EMBL/GenBank/DDBJ databases">
        <title>The Genome Sequence of Acinetobacter parvus CIP 108168.</title>
        <authorList>
            <consortium name="The Broad Institute Genome Sequencing Platform"/>
            <consortium name="The Broad Institute Genome Sequencing Center for Infectious Disease"/>
            <person name="Cerqueira G."/>
            <person name="Feldgarden M."/>
            <person name="Courvalin P."/>
            <person name="Perichon B."/>
            <person name="Grillot-Courvalin C."/>
            <person name="Clermont D."/>
            <person name="Rocha E."/>
            <person name="Yoon E.-J."/>
            <person name="Nemec A."/>
            <person name="Walker B."/>
            <person name="Young S.K."/>
            <person name="Zeng Q."/>
            <person name="Gargeya S."/>
            <person name="Fitzgerald M."/>
            <person name="Haas B."/>
            <person name="Abouelleil A."/>
            <person name="Alvarado L."/>
            <person name="Arachchi H.M."/>
            <person name="Berlin A.M."/>
            <person name="Chapman S.B."/>
            <person name="Dewar J."/>
            <person name="Goldberg J."/>
            <person name="Griggs A."/>
            <person name="Gujja S."/>
            <person name="Hansen M."/>
            <person name="Howarth C."/>
            <person name="Imamovic A."/>
            <person name="Larimer J."/>
            <person name="McCowan C."/>
            <person name="Murphy C."/>
            <person name="Neiman D."/>
            <person name="Pearson M."/>
            <person name="Priest M."/>
            <person name="Roberts A."/>
            <person name="Saif S."/>
            <person name="Shea T."/>
            <person name="Sisk P."/>
            <person name="Sykes S."/>
            <person name="Wortman J."/>
            <person name="Nusbaum C."/>
            <person name="Birren B."/>
        </authorList>
    </citation>
    <scope>NUCLEOTIDE SEQUENCE [LARGE SCALE GENOMIC DNA]</scope>
    <source>
        <strain evidence="2 3">CIP 108168</strain>
    </source>
</reference>
<sequence length="741" mass="87455">MIVDNELKEIFSNPNKNIENMSKTELLLLKNEMICNPNNYGLIEKSFEKTSTIHNLKLSDVRNPTWFHNNTTFESNIWMVKLNKVILTINFDKIKIDNNTLLTERPEILNTFKFWLCIQSHPIYNEGFLLKTQTISINLTNTIYFINSILINSHILELSKYGLNKISEDYIIDYLVKISNHGKINASINYNEFVTNFLKEKMKEIDIHDVIKFEEKYPFFINYNHNDELKLTLEELRKSKYWLYCNEGYSTYSPNKVKKNYFIKYLEDRIIIFNQQPVAFQQLNLIDDKSKTEYLCLPYTTSDDEHFSYQDLQSQIKNLKKIVFVHSQNDCAQISISNFNTISMKRINKITPLKDLGRFATLPADVTFKAIRDSFEFIHMYLDILLDTIIKYSLFIKNKEGNFDNFYESSKFPGTLKKIGIKELKITKDQNYFINLRSNHGFIDFYNILLGSILVALGAITARRNSEIIELHPLDCLLPQYIDPLLTDFKEFEVIFDNRKSGVSGINFHREKMSRPIPSIIAKVIYKIKKFNEVILKNNLSTLSEINLINSYSYKRNTWSKLSNNSYSNLLNLFCDYFQTKKIEYSPNEYRRYYIRQHQLRRFFAMMFFWSKSFDGLDTLRHFLGHTDIEHLYHYITEPLTGSVLNGVKSHTITEAYLGRSGPIVKNIEDLRTVLLNHFNVNDLEIISIKNFDSTNKLLSKINYLIDEHIIDLQPRFFTTKDKNNNIIQEFELILIIEDEI</sequence>
<dbReference type="PATRIC" id="fig|981333.9.peg.795"/>
<keyword evidence="3" id="KW-1185">Reference proteome</keyword>
<dbReference type="GO" id="GO:0003677">
    <property type="term" value="F:DNA binding"/>
    <property type="evidence" value="ECO:0007669"/>
    <property type="project" value="InterPro"/>
</dbReference>